<proteinExistence type="predicted"/>
<feature type="region of interest" description="Disordered" evidence="1">
    <location>
        <begin position="299"/>
        <end position="326"/>
    </location>
</feature>
<evidence type="ECO:0000313" key="3">
    <source>
        <dbReference type="Proteomes" id="UP000305067"/>
    </source>
</evidence>
<accession>A0A5C3QGT5</accession>
<dbReference type="OrthoDB" id="3256801at2759"/>
<evidence type="ECO:0000313" key="2">
    <source>
        <dbReference type="EMBL" id="TFK99700.1"/>
    </source>
</evidence>
<evidence type="ECO:0000256" key="1">
    <source>
        <dbReference type="SAM" id="MobiDB-lite"/>
    </source>
</evidence>
<dbReference type="EMBL" id="ML178832">
    <property type="protein sequence ID" value="TFK99700.1"/>
    <property type="molecule type" value="Genomic_DNA"/>
</dbReference>
<reference evidence="2 3" key="1">
    <citation type="journal article" date="2019" name="Nat. Ecol. Evol.">
        <title>Megaphylogeny resolves global patterns of mushroom evolution.</title>
        <authorList>
            <person name="Varga T."/>
            <person name="Krizsan K."/>
            <person name="Foldi C."/>
            <person name="Dima B."/>
            <person name="Sanchez-Garcia M."/>
            <person name="Sanchez-Ramirez S."/>
            <person name="Szollosi G.J."/>
            <person name="Szarkandi J.G."/>
            <person name="Papp V."/>
            <person name="Albert L."/>
            <person name="Andreopoulos W."/>
            <person name="Angelini C."/>
            <person name="Antonin V."/>
            <person name="Barry K.W."/>
            <person name="Bougher N.L."/>
            <person name="Buchanan P."/>
            <person name="Buyck B."/>
            <person name="Bense V."/>
            <person name="Catcheside P."/>
            <person name="Chovatia M."/>
            <person name="Cooper J."/>
            <person name="Damon W."/>
            <person name="Desjardin D."/>
            <person name="Finy P."/>
            <person name="Geml J."/>
            <person name="Haridas S."/>
            <person name="Hughes K."/>
            <person name="Justo A."/>
            <person name="Karasinski D."/>
            <person name="Kautmanova I."/>
            <person name="Kiss B."/>
            <person name="Kocsube S."/>
            <person name="Kotiranta H."/>
            <person name="LaButti K.M."/>
            <person name="Lechner B.E."/>
            <person name="Liimatainen K."/>
            <person name="Lipzen A."/>
            <person name="Lukacs Z."/>
            <person name="Mihaltcheva S."/>
            <person name="Morgado L.N."/>
            <person name="Niskanen T."/>
            <person name="Noordeloos M.E."/>
            <person name="Ohm R.A."/>
            <person name="Ortiz-Santana B."/>
            <person name="Ovrebo C."/>
            <person name="Racz N."/>
            <person name="Riley R."/>
            <person name="Savchenko A."/>
            <person name="Shiryaev A."/>
            <person name="Soop K."/>
            <person name="Spirin V."/>
            <person name="Szebenyi C."/>
            <person name="Tomsovsky M."/>
            <person name="Tulloss R.E."/>
            <person name="Uehling J."/>
            <person name="Grigoriev I.V."/>
            <person name="Vagvolgyi C."/>
            <person name="Papp T."/>
            <person name="Martin F.M."/>
            <person name="Miettinen O."/>
            <person name="Hibbett D.S."/>
            <person name="Nagy L.G."/>
        </authorList>
    </citation>
    <scope>NUCLEOTIDE SEQUENCE [LARGE SCALE GENOMIC DNA]</scope>
    <source>
        <strain evidence="2 3">CBS 309.79</strain>
    </source>
</reference>
<sequence length="562" mass="63411">MSNTHCPLTADELYELRNLIHRIWLSPLHRYESPMYGITNRALQMHQTKLSSSMQIFPQLNLPWTPDDQKDDRSVIADFNLLALGENGHVHIGTGVENKGPIPIMLRDPLPTIAEVRSDSEFHVQMRLAYVQAMDQVKVAIRNHMIDPDSTVSWVVAIGPYITIIEYPPFTANERGARGHRPNDSADVSAAEALELLRLNDEYRYDGELYHLGTKSCAIALHNFFVLAKRTHAQRTSMHASHVPPRLPVPNPPHFSPWYETSDGTVAAISAQARTRSIGLIQNNSGLCKKPGGNKAAFGYCHSHGDQKPPSWTAPTSDSSKHTQSDDPVYERLKCIYLYMIKQRRIWEREEDAYHPNPAAARHDHTRRPKDIPILNPTIAGTAPVRKATKSNFDSGKRGRGKRKPNGKQKSRHGEGRSALTESRDDERRPKKSNKANVAATTYYSAAIRVFNERKVKHLTAGFNTFPWPVLIDHDTLTPDDLVEKTVKLFLSVMHKDPYSPSARRTLLRFTKIAWHPDRFDKSAAGALALTKDASMRKLIQEKAVMISKIANAAWDDECEKK</sequence>
<gene>
    <name evidence="2" type="ORF">BDV98DRAFT_594638</name>
</gene>
<name>A0A5C3QGT5_9AGAR</name>
<keyword evidence="3" id="KW-1185">Reference proteome</keyword>
<feature type="compositionally biased region" description="Basic and acidic residues" evidence="1">
    <location>
        <begin position="412"/>
        <end position="429"/>
    </location>
</feature>
<feature type="region of interest" description="Disordered" evidence="1">
    <location>
        <begin position="357"/>
        <end position="436"/>
    </location>
</feature>
<protein>
    <submittedName>
        <fullName evidence="2">Uncharacterized protein</fullName>
    </submittedName>
</protein>
<dbReference type="Proteomes" id="UP000305067">
    <property type="component" value="Unassembled WGS sequence"/>
</dbReference>
<feature type="compositionally biased region" description="Basic residues" evidence="1">
    <location>
        <begin position="398"/>
        <end position="411"/>
    </location>
</feature>
<dbReference type="AlphaFoldDB" id="A0A5C3QGT5"/>
<organism evidence="2 3">
    <name type="scientific">Pterulicium gracile</name>
    <dbReference type="NCBI Taxonomy" id="1884261"/>
    <lineage>
        <taxon>Eukaryota</taxon>
        <taxon>Fungi</taxon>
        <taxon>Dikarya</taxon>
        <taxon>Basidiomycota</taxon>
        <taxon>Agaricomycotina</taxon>
        <taxon>Agaricomycetes</taxon>
        <taxon>Agaricomycetidae</taxon>
        <taxon>Agaricales</taxon>
        <taxon>Pleurotineae</taxon>
        <taxon>Pterulaceae</taxon>
        <taxon>Pterulicium</taxon>
    </lineage>
</organism>